<dbReference type="EMBL" id="JBHSTI010000002">
    <property type="protein sequence ID" value="MFC6236754.1"/>
    <property type="molecule type" value="Genomic_DNA"/>
</dbReference>
<protein>
    <submittedName>
        <fullName evidence="1">DUF885 domain-containing protein</fullName>
    </submittedName>
</protein>
<evidence type="ECO:0000313" key="1">
    <source>
        <dbReference type="EMBL" id="MFC6236754.1"/>
    </source>
</evidence>
<dbReference type="Proteomes" id="UP001596138">
    <property type="component" value="Unassembled WGS sequence"/>
</dbReference>
<dbReference type="Pfam" id="PF05960">
    <property type="entry name" value="DUF885"/>
    <property type="match status" value="1"/>
</dbReference>
<reference evidence="2" key="1">
    <citation type="journal article" date="2019" name="Int. J. Syst. Evol. Microbiol.">
        <title>The Global Catalogue of Microorganisms (GCM) 10K type strain sequencing project: providing services to taxonomists for standard genome sequencing and annotation.</title>
        <authorList>
            <consortium name="The Broad Institute Genomics Platform"/>
            <consortium name="The Broad Institute Genome Sequencing Center for Infectious Disease"/>
            <person name="Wu L."/>
            <person name="Ma J."/>
        </authorList>
    </citation>
    <scope>NUCLEOTIDE SEQUENCE [LARGE SCALE GENOMIC DNA]</scope>
    <source>
        <strain evidence="2">CGMCC 4.7317</strain>
    </source>
</reference>
<proteinExistence type="predicted"/>
<dbReference type="PANTHER" id="PTHR33361">
    <property type="entry name" value="GLR0591 PROTEIN"/>
    <property type="match status" value="1"/>
</dbReference>
<evidence type="ECO:0000313" key="2">
    <source>
        <dbReference type="Proteomes" id="UP001596138"/>
    </source>
</evidence>
<name>A0ABW1SXF7_9ACTN</name>
<accession>A0ABW1SXF7</accession>
<organism evidence="1 2">
    <name type="scientific">Longivirga aurantiaca</name>
    <dbReference type="NCBI Taxonomy" id="1837743"/>
    <lineage>
        <taxon>Bacteria</taxon>
        <taxon>Bacillati</taxon>
        <taxon>Actinomycetota</taxon>
        <taxon>Actinomycetes</taxon>
        <taxon>Sporichthyales</taxon>
        <taxon>Sporichthyaceae</taxon>
        <taxon>Longivirga</taxon>
    </lineage>
</organism>
<comment type="caution">
    <text evidence="1">The sequence shown here is derived from an EMBL/GenBank/DDBJ whole genome shotgun (WGS) entry which is preliminary data.</text>
</comment>
<gene>
    <name evidence="1" type="ORF">ACFQGU_02610</name>
</gene>
<dbReference type="InterPro" id="IPR010281">
    <property type="entry name" value="DUF885"/>
</dbReference>
<sequence length="567" mass="61247">MTDWELGDRSGDVEQTFAALADHVIDGLLARSPETATALGDHRFDDRLADLSEDGVGETLARIDEDLAGVDQIDDLALGQAAAVDLEILRARLAAEKLSLETIRESTWNPLVANPGSALHLLLSRDFAPVEERLESVAGRLGAVPEHLAVARDVLGEMPQVHVETALGQFEGTLGLLRGPLEDALASAPGLRSLVEPVRDAAAGALEAHLGWLRDRLESGVAARDPRLGPEKYAAKLWATLDADLTPDDVLHRAETDLVRIEGEIARAAAEYLGEPAPPPDDAGALVRRALDAVAAEGPVDDTTVLPLCVAALGTTTAFVREHDLVTVHDDAVEIVEMPEIHRGVAVAYCDAPGPLEPRALPTFFAVAPTPTGWDGARVASFYREYNASMLHNLTVHEAMPGHVLQLAHSRRCSTPSRVRTTFMSGTFVEGWAVYAEQLMAERGYDAGHGERGALAIRLQQLKMQLRMTINAILDVRVHTRGMTEDEAMRLMQVRGHQEEGEAAGKWRRALLTSTQLSTYYVGWTAVADLVADLNAANPGWTDRQVHDAVLAHGSPPPRHLRSLLGL</sequence>
<keyword evidence="2" id="KW-1185">Reference proteome</keyword>
<dbReference type="RefSeq" id="WP_386763790.1">
    <property type="nucleotide sequence ID" value="NZ_JBHSTI010000002.1"/>
</dbReference>
<dbReference type="PANTHER" id="PTHR33361:SF15">
    <property type="entry name" value="DUF885 FAMILY LIPOPROTEIN"/>
    <property type="match status" value="1"/>
</dbReference>